<dbReference type="RefSeq" id="WP_010870304.1">
    <property type="nucleotide sequence ID" value="NC_000909.1"/>
</dbReference>
<evidence type="ECO:0000313" key="3">
    <source>
        <dbReference type="Proteomes" id="UP000645676"/>
    </source>
</evidence>
<dbReference type="AlphaFoldDB" id="A0A832WHQ0"/>
<dbReference type="Proteomes" id="UP000645676">
    <property type="component" value="Unassembled WGS sequence"/>
</dbReference>
<dbReference type="EMBL" id="DUJR01000007">
    <property type="protein sequence ID" value="HII59287.1"/>
    <property type="molecule type" value="Genomic_DNA"/>
</dbReference>
<name>A0A832WHQ0_9EURY</name>
<proteinExistence type="predicted"/>
<feature type="transmembrane region" description="Helical" evidence="1">
    <location>
        <begin position="32"/>
        <end position="53"/>
    </location>
</feature>
<dbReference type="OMA" id="VPYANYL"/>
<keyword evidence="1" id="KW-1133">Transmembrane helix</keyword>
<sequence length="170" mass="19689">MKGINPFYFYIGMALILASIVSILLITKSILLFILLAFGSLVGITLILIYISRKILKIDKGRLKKEVKRIFGNRVYKILRLMLVLGYAGFIYFSGTFYNSAVLFFIFIVAFTISEFYKTYRIRIYEKGILIEGIAFYSWEEIEKTTNKDKNQTILKIKGIPKKIVINEII</sequence>
<gene>
    <name evidence="2" type="ORF">HA335_01700</name>
</gene>
<keyword evidence="1" id="KW-0472">Membrane</keyword>
<reference evidence="2" key="1">
    <citation type="journal article" date="2020" name="bioRxiv">
        <title>A rank-normalized archaeal taxonomy based on genome phylogeny resolves widespread incomplete and uneven classifications.</title>
        <authorList>
            <person name="Rinke C."/>
            <person name="Chuvochina M."/>
            <person name="Mussig A.J."/>
            <person name="Chaumeil P.-A."/>
            <person name="Waite D.W."/>
            <person name="Whitman W.B."/>
            <person name="Parks D.H."/>
            <person name="Hugenholtz P."/>
        </authorList>
    </citation>
    <scope>NUCLEOTIDE SEQUENCE</scope>
    <source>
        <strain evidence="2">UBA8849</strain>
    </source>
</reference>
<evidence type="ECO:0000313" key="2">
    <source>
        <dbReference type="EMBL" id="HII59287.1"/>
    </source>
</evidence>
<feature type="transmembrane region" description="Helical" evidence="1">
    <location>
        <begin position="98"/>
        <end position="117"/>
    </location>
</feature>
<comment type="caution">
    <text evidence="2">The sequence shown here is derived from an EMBL/GenBank/DDBJ whole genome shotgun (WGS) entry which is preliminary data.</text>
</comment>
<evidence type="ECO:0000256" key="1">
    <source>
        <dbReference type="SAM" id="Phobius"/>
    </source>
</evidence>
<feature type="transmembrane region" description="Helical" evidence="1">
    <location>
        <begin position="74"/>
        <end position="92"/>
    </location>
</feature>
<keyword evidence="1" id="KW-0812">Transmembrane</keyword>
<feature type="transmembrane region" description="Helical" evidence="1">
    <location>
        <begin position="7"/>
        <end position="26"/>
    </location>
</feature>
<protein>
    <submittedName>
        <fullName evidence="2">Uncharacterized protein</fullName>
    </submittedName>
</protein>
<organism evidence="2 3">
    <name type="scientific">Methanocaldococcus jannaschii</name>
    <dbReference type="NCBI Taxonomy" id="2190"/>
    <lineage>
        <taxon>Archaea</taxon>
        <taxon>Methanobacteriati</taxon>
        <taxon>Methanobacteriota</taxon>
        <taxon>Methanomada group</taxon>
        <taxon>Methanococci</taxon>
        <taxon>Methanococcales</taxon>
        <taxon>Methanocaldococcaceae</taxon>
        <taxon>Methanocaldococcus</taxon>
    </lineage>
</organism>
<accession>A0A832WHQ0</accession>